<gene>
    <name evidence="2" type="ORF">Tco_1043277</name>
</gene>
<comment type="caution">
    <text evidence="2">The sequence shown here is derived from an EMBL/GenBank/DDBJ whole genome shotgun (WGS) entry which is preliminary data.</text>
</comment>
<dbReference type="EMBL" id="BQNB010018634">
    <property type="protein sequence ID" value="GJT76552.1"/>
    <property type="molecule type" value="Genomic_DNA"/>
</dbReference>
<keyword evidence="1" id="KW-0472">Membrane</keyword>
<evidence type="ECO:0000313" key="2">
    <source>
        <dbReference type="EMBL" id="GJT76552.1"/>
    </source>
</evidence>
<dbReference type="Proteomes" id="UP001151760">
    <property type="component" value="Unassembled WGS sequence"/>
</dbReference>
<reference evidence="2" key="2">
    <citation type="submission" date="2022-01" db="EMBL/GenBank/DDBJ databases">
        <authorList>
            <person name="Yamashiro T."/>
            <person name="Shiraishi A."/>
            <person name="Satake H."/>
            <person name="Nakayama K."/>
        </authorList>
    </citation>
    <scope>NUCLEOTIDE SEQUENCE</scope>
</reference>
<keyword evidence="1" id="KW-0812">Transmembrane</keyword>
<organism evidence="2 3">
    <name type="scientific">Tanacetum coccineum</name>
    <dbReference type="NCBI Taxonomy" id="301880"/>
    <lineage>
        <taxon>Eukaryota</taxon>
        <taxon>Viridiplantae</taxon>
        <taxon>Streptophyta</taxon>
        <taxon>Embryophyta</taxon>
        <taxon>Tracheophyta</taxon>
        <taxon>Spermatophyta</taxon>
        <taxon>Magnoliopsida</taxon>
        <taxon>eudicotyledons</taxon>
        <taxon>Gunneridae</taxon>
        <taxon>Pentapetalae</taxon>
        <taxon>asterids</taxon>
        <taxon>campanulids</taxon>
        <taxon>Asterales</taxon>
        <taxon>Asteraceae</taxon>
        <taxon>Asteroideae</taxon>
        <taxon>Anthemideae</taxon>
        <taxon>Anthemidinae</taxon>
        <taxon>Tanacetum</taxon>
    </lineage>
</organism>
<accession>A0ABQ5GNS8</accession>
<protein>
    <submittedName>
        <fullName evidence="2">Uncharacterized protein</fullName>
    </submittedName>
</protein>
<keyword evidence="1" id="KW-1133">Transmembrane helix</keyword>
<proteinExistence type="predicted"/>
<feature type="transmembrane region" description="Helical" evidence="1">
    <location>
        <begin position="213"/>
        <end position="233"/>
    </location>
</feature>
<sequence>MINGKAAYELKGKFLEDLRDNAFSGTNEEDAVEHIENFLKIVDRLDFPNIQMCESNSNSEPLNKQTAPKAKWDSTDVLFENWLASKFTNHMTMDPYTKNALWEYWKKGDDQEIFLDLEETYEVDEDETYDMFDYETPLYKEYDELNYLFKIDTDLLTDDILGFITYDEFKNKWMDEWNKKAKWPTCNSNEDGFCNGGELLEMDRMMKKLESRMMIMELATLIMTWFRITRLIILTKRRSNMRKIEEKYIAIKECKDDDWKRTEEDVCHAYQGIFLIMDEGCLSSQTFDTAYPVLVDTTY</sequence>
<evidence type="ECO:0000313" key="3">
    <source>
        <dbReference type="Proteomes" id="UP001151760"/>
    </source>
</evidence>
<evidence type="ECO:0000256" key="1">
    <source>
        <dbReference type="SAM" id="Phobius"/>
    </source>
</evidence>
<keyword evidence="3" id="KW-1185">Reference proteome</keyword>
<reference evidence="2" key="1">
    <citation type="journal article" date="2022" name="Int. J. Mol. Sci.">
        <title>Draft Genome of Tanacetum Coccineum: Genomic Comparison of Closely Related Tanacetum-Family Plants.</title>
        <authorList>
            <person name="Yamashiro T."/>
            <person name="Shiraishi A."/>
            <person name="Nakayama K."/>
            <person name="Satake H."/>
        </authorList>
    </citation>
    <scope>NUCLEOTIDE SEQUENCE</scope>
</reference>
<name>A0ABQ5GNS8_9ASTR</name>